<evidence type="ECO:0000313" key="3">
    <source>
        <dbReference type="Proteomes" id="UP001164761"/>
    </source>
</evidence>
<keyword evidence="1" id="KW-0812">Transmembrane</keyword>
<organism evidence="2 3">
    <name type="scientific">Alicyclobacillus fastidiosus</name>
    <dbReference type="NCBI Taxonomy" id="392011"/>
    <lineage>
        <taxon>Bacteria</taxon>
        <taxon>Bacillati</taxon>
        <taxon>Bacillota</taxon>
        <taxon>Bacilli</taxon>
        <taxon>Bacillales</taxon>
        <taxon>Alicyclobacillaceae</taxon>
        <taxon>Alicyclobacillus</taxon>
    </lineage>
</organism>
<dbReference type="Pfam" id="PF04070">
    <property type="entry name" value="DUF378"/>
    <property type="match status" value="1"/>
</dbReference>
<dbReference type="Proteomes" id="UP001164761">
    <property type="component" value="Chromosome"/>
</dbReference>
<accession>A0ABY6ZEZ3</accession>
<name>A0ABY6ZEZ3_9BACL</name>
<dbReference type="PANTHER" id="PTHR37304">
    <property type="entry name" value="MEMBRANE PROTEIN-RELATED"/>
    <property type="match status" value="1"/>
</dbReference>
<feature type="transmembrane region" description="Helical" evidence="1">
    <location>
        <begin position="44"/>
        <end position="63"/>
    </location>
</feature>
<keyword evidence="1" id="KW-0472">Membrane</keyword>
<reference evidence="2" key="1">
    <citation type="submission" date="2022-08" db="EMBL/GenBank/DDBJ databases">
        <title>Alicyclobacillus fastidiosus DSM 17978, complete genome.</title>
        <authorList>
            <person name="Wang Q."/>
            <person name="Cai R."/>
            <person name="Wang Z."/>
        </authorList>
    </citation>
    <scope>NUCLEOTIDE SEQUENCE</scope>
    <source>
        <strain evidence="2">DSM 17978</strain>
    </source>
</reference>
<keyword evidence="3" id="KW-1185">Reference proteome</keyword>
<dbReference type="PANTHER" id="PTHR37304:SF1">
    <property type="entry name" value="MEMBRANE PROTEIN"/>
    <property type="match status" value="1"/>
</dbReference>
<gene>
    <name evidence="2" type="ORF">NZD89_25065</name>
</gene>
<keyword evidence="1" id="KW-1133">Transmembrane helix</keyword>
<proteinExistence type="predicted"/>
<sequence>MRWNAIDWIAWVLLVIGGLNWGLIGFFNFNLVDTLLGTMSGLSRTIYAIVGLAALWQLVAVIARSGTRSDA</sequence>
<dbReference type="EMBL" id="CP104067">
    <property type="protein sequence ID" value="WAH41475.1"/>
    <property type="molecule type" value="Genomic_DNA"/>
</dbReference>
<dbReference type="InterPro" id="IPR007211">
    <property type="entry name" value="DUF378"/>
</dbReference>
<evidence type="ECO:0000313" key="2">
    <source>
        <dbReference type="EMBL" id="WAH41475.1"/>
    </source>
</evidence>
<protein>
    <submittedName>
        <fullName evidence="2">DUF378 domain-containing protein</fullName>
    </submittedName>
</protein>
<feature type="transmembrane region" description="Helical" evidence="1">
    <location>
        <begin position="12"/>
        <end position="32"/>
    </location>
</feature>
<evidence type="ECO:0000256" key="1">
    <source>
        <dbReference type="SAM" id="Phobius"/>
    </source>
</evidence>
<dbReference type="RefSeq" id="WP_268005383.1">
    <property type="nucleotide sequence ID" value="NZ_BSUT01000001.1"/>
</dbReference>